<evidence type="ECO:0000313" key="1">
    <source>
        <dbReference type="EMBL" id="CAG8670578.1"/>
    </source>
</evidence>
<dbReference type="EMBL" id="CAJVPU010019239">
    <property type="protein sequence ID" value="CAG8670578.1"/>
    <property type="molecule type" value="Genomic_DNA"/>
</dbReference>
<comment type="caution">
    <text evidence="1">The sequence shown here is derived from an EMBL/GenBank/DDBJ whole genome shotgun (WGS) entry which is preliminary data.</text>
</comment>
<dbReference type="Proteomes" id="UP000789702">
    <property type="component" value="Unassembled WGS sequence"/>
</dbReference>
<name>A0ACA9NQZ6_9GLOM</name>
<protein>
    <submittedName>
        <fullName evidence="1">1045_t:CDS:1</fullName>
    </submittedName>
</protein>
<keyword evidence="2" id="KW-1185">Reference proteome</keyword>
<sequence length="714" mass="81296">FPLQQIKGGHQTSFTVTPMATIDGGYALIYANSTNITGNNSFFIRGSVYANFITYNNTLQDRTILLYTFTNNVTFNGIYCDIVSVGVGQVCTLSVNNTMTNNVTTQYIKIYFLTSGSVLRVNVISDLPNVTSIASINWVVNSMSFGGYILHNFDLNGTTYIYAYDEFNFQAPLVSTLSSNQTVPINNFSTTRYTFGANLITNNNTFLLPTLNTNVDQTSWSFINIPLPKILEYQDHGFGNLLINQVNPPINSTIDSSITTSLNIVFFDPVVLTSDQIHGHLTIYKTSDNSIRQKVSPLDTDFCSTDPDGKTITIRLISSTFNEYNESYYVQMDNNFVKNSIYKEPLKGIGNGIWNLSSDNMNNLLNSSGSTIIGTVGLTYDAIPKFTSFSRSDRSNYFRNLLNDIADKLPIRRERLATDKKFQYNNYGQIIFSIEINLPSPDLNENTVDSVAADLSTMLLNNKVTAFRTGITGDLDGTYGFVILIAINFFFTTYFVFIHTKEKPYLYLPRPTKEQEEKMIEKIAGDAKEKIINETEEYVNNFFDGAVKEILNKKNKEIEEIDEAAEKFVDTKKIDYKHYKMIEKIRDEIKKKLIDKTDKIIKEVSDKIKDEIINNAKKFDGIVEKQIIDKTDLMIEEFSHIHLNEETLEKFGDDAKKIIDKFDPKDIIKKIKDERNKILKEANQGKVKKIINKIVRRIKDVIGEIFSYFKNDDY</sequence>
<proteinExistence type="predicted"/>
<evidence type="ECO:0000313" key="2">
    <source>
        <dbReference type="Proteomes" id="UP000789702"/>
    </source>
</evidence>
<feature type="non-terminal residue" evidence="1">
    <location>
        <position position="1"/>
    </location>
</feature>
<reference evidence="1" key="1">
    <citation type="submission" date="2021-06" db="EMBL/GenBank/DDBJ databases">
        <authorList>
            <person name="Kallberg Y."/>
            <person name="Tangrot J."/>
            <person name="Rosling A."/>
        </authorList>
    </citation>
    <scope>NUCLEOTIDE SEQUENCE</scope>
    <source>
        <strain evidence="1">IL203A</strain>
    </source>
</reference>
<gene>
    <name evidence="1" type="ORF">DHETER_LOCUS10167</name>
</gene>
<accession>A0ACA9NQZ6</accession>
<feature type="non-terminal residue" evidence="1">
    <location>
        <position position="714"/>
    </location>
</feature>
<organism evidence="1 2">
    <name type="scientific">Dentiscutata heterogama</name>
    <dbReference type="NCBI Taxonomy" id="1316150"/>
    <lineage>
        <taxon>Eukaryota</taxon>
        <taxon>Fungi</taxon>
        <taxon>Fungi incertae sedis</taxon>
        <taxon>Mucoromycota</taxon>
        <taxon>Glomeromycotina</taxon>
        <taxon>Glomeromycetes</taxon>
        <taxon>Diversisporales</taxon>
        <taxon>Gigasporaceae</taxon>
        <taxon>Dentiscutata</taxon>
    </lineage>
</organism>